<dbReference type="AlphaFoldDB" id="A0A5F4W192"/>
<reference evidence="1" key="1">
    <citation type="submission" date="2009-03" db="EMBL/GenBank/DDBJ databases">
        <authorList>
            <person name="Warren W."/>
            <person name="Ye L."/>
            <person name="Minx P."/>
            <person name="Worley K."/>
            <person name="Gibbs R."/>
            <person name="Wilson R.K."/>
        </authorList>
    </citation>
    <scope>NUCLEOTIDE SEQUENCE [LARGE SCALE GENOMIC DNA]</scope>
</reference>
<dbReference type="PANTHER" id="PTHR12138">
    <property type="entry name" value="PRIMATE-EXPANDED PROTEIN FAMILY"/>
    <property type="match status" value="1"/>
</dbReference>
<reference evidence="1" key="2">
    <citation type="submission" date="2025-08" db="UniProtKB">
        <authorList>
            <consortium name="Ensembl"/>
        </authorList>
    </citation>
    <scope>IDENTIFICATION</scope>
</reference>
<dbReference type="GeneTree" id="ENSGT01120000271815"/>
<proteinExistence type="predicted"/>
<keyword evidence="2" id="KW-1185">Reference proteome</keyword>
<evidence type="ECO:0000313" key="1">
    <source>
        <dbReference type="Ensembl" id="ENSCJAP00000071490.2"/>
    </source>
</evidence>
<sequence>MSASRTDLALFQSGPLQTLDHQPAEFVVLDVSANFASYTGVTKEVKTVALFSRLECSGAISAYFNLHILGSSSPPVSASQVAGTTGVDHHASLIFLFLVEVGFCCVFLANLELLDSSDPPVLASQCAVIIGISYHAQPIFDFLRKHQSIFKISCTILYSPYFI</sequence>
<dbReference type="Proteomes" id="UP000008225">
    <property type="component" value="Chromosome 4"/>
</dbReference>
<name>A0A5F4W192_CALJA</name>
<dbReference type="Ensembl" id="ENSCJAT00000098085.2">
    <property type="protein sequence ID" value="ENSCJAP00000071490.2"/>
    <property type="gene ID" value="ENSCJAG00000064910.2"/>
</dbReference>
<evidence type="ECO:0000313" key="2">
    <source>
        <dbReference type="Proteomes" id="UP000008225"/>
    </source>
</evidence>
<reference evidence="1" key="3">
    <citation type="submission" date="2025-09" db="UniProtKB">
        <authorList>
            <consortium name="Ensembl"/>
        </authorList>
    </citation>
    <scope>IDENTIFICATION</scope>
</reference>
<dbReference type="PRINTS" id="PR02045">
    <property type="entry name" value="F138DOMAIN"/>
</dbReference>
<accession>A0A5F4W192</accession>
<dbReference type="PANTHER" id="PTHR12138:SF162">
    <property type="entry name" value="CHROMOSOME UNDETERMINED SCAFFOLD_275, WHOLE GENOME SHOTGUN SEQUENCE"/>
    <property type="match status" value="1"/>
</dbReference>
<dbReference type="InParanoid" id="A0A5F4W192"/>
<organism evidence="1 2">
    <name type="scientific">Callithrix jacchus</name>
    <name type="common">White-tufted-ear marmoset</name>
    <name type="synonym">Simia Jacchus</name>
    <dbReference type="NCBI Taxonomy" id="9483"/>
    <lineage>
        <taxon>Eukaryota</taxon>
        <taxon>Metazoa</taxon>
        <taxon>Chordata</taxon>
        <taxon>Craniata</taxon>
        <taxon>Vertebrata</taxon>
        <taxon>Euteleostomi</taxon>
        <taxon>Mammalia</taxon>
        <taxon>Eutheria</taxon>
        <taxon>Euarchontoglires</taxon>
        <taxon>Primates</taxon>
        <taxon>Haplorrhini</taxon>
        <taxon>Platyrrhini</taxon>
        <taxon>Cebidae</taxon>
        <taxon>Callitrichinae</taxon>
        <taxon>Callithrix</taxon>
        <taxon>Callithrix</taxon>
    </lineage>
</organism>
<protein>
    <submittedName>
        <fullName evidence="1">Uncharacterized protein</fullName>
    </submittedName>
</protein>